<dbReference type="InterPro" id="IPR036770">
    <property type="entry name" value="Ankyrin_rpt-contain_sf"/>
</dbReference>
<keyword evidence="2 3" id="KW-0040">ANK repeat</keyword>
<dbReference type="Proteomes" id="UP001627154">
    <property type="component" value="Unassembled WGS sequence"/>
</dbReference>
<dbReference type="AlphaFoldDB" id="A0ABD2WK50"/>
<evidence type="ECO:0000256" key="4">
    <source>
        <dbReference type="SAM" id="MobiDB-lite"/>
    </source>
</evidence>
<evidence type="ECO:0000313" key="5">
    <source>
        <dbReference type="EMBL" id="KAL3393099.1"/>
    </source>
</evidence>
<dbReference type="Gene3D" id="1.25.40.20">
    <property type="entry name" value="Ankyrin repeat-containing domain"/>
    <property type="match status" value="2"/>
</dbReference>
<feature type="repeat" description="ANK" evidence="3">
    <location>
        <begin position="204"/>
        <end position="236"/>
    </location>
</feature>
<evidence type="ECO:0000256" key="3">
    <source>
        <dbReference type="PROSITE-ProRule" id="PRU00023"/>
    </source>
</evidence>
<dbReference type="PANTHER" id="PTHR24141">
    <property type="entry name" value="2-5A-DEPENDENT RIBONUCLEASE"/>
    <property type="match status" value="1"/>
</dbReference>
<dbReference type="PROSITE" id="PS50297">
    <property type="entry name" value="ANK_REP_REGION"/>
    <property type="match status" value="2"/>
</dbReference>
<gene>
    <name evidence="5" type="ORF">TKK_012361</name>
</gene>
<feature type="compositionally biased region" description="Basic residues" evidence="4">
    <location>
        <begin position="526"/>
        <end position="542"/>
    </location>
</feature>
<feature type="repeat" description="ANK" evidence="3">
    <location>
        <begin position="277"/>
        <end position="305"/>
    </location>
</feature>
<keyword evidence="1" id="KW-0677">Repeat</keyword>
<comment type="caution">
    <text evidence="5">The sequence shown here is derived from an EMBL/GenBank/DDBJ whole genome shotgun (WGS) entry which is preliminary data.</text>
</comment>
<dbReference type="EMBL" id="JBJJXI010000100">
    <property type="protein sequence ID" value="KAL3393099.1"/>
    <property type="molecule type" value="Genomic_DNA"/>
</dbReference>
<dbReference type="PANTHER" id="PTHR24141:SF1">
    <property type="entry name" value="2-5A-DEPENDENT RIBONUCLEASE"/>
    <property type="match status" value="1"/>
</dbReference>
<name>A0ABD2WK50_9HYME</name>
<feature type="compositionally biased region" description="Polar residues" evidence="4">
    <location>
        <begin position="436"/>
        <end position="447"/>
    </location>
</feature>
<keyword evidence="6" id="KW-1185">Reference proteome</keyword>
<dbReference type="Pfam" id="PF12796">
    <property type="entry name" value="Ank_2"/>
    <property type="match status" value="1"/>
</dbReference>
<dbReference type="SMART" id="SM00248">
    <property type="entry name" value="ANK"/>
    <property type="match status" value="5"/>
</dbReference>
<feature type="compositionally biased region" description="Basic and acidic residues" evidence="4">
    <location>
        <begin position="454"/>
        <end position="465"/>
    </location>
</feature>
<feature type="compositionally biased region" description="Basic and acidic residues" evidence="4">
    <location>
        <begin position="1"/>
        <end position="10"/>
    </location>
</feature>
<evidence type="ECO:0000256" key="2">
    <source>
        <dbReference type="ARBA" id="ARBA00023043"/>
    </source>
</evidence>
<organism evidence="5 6">
    <name type="scientific">Trichogramma kaykai</name>
    <dbReference type="NCBI Taxonomy" id="54128"/>
    <lineage>
        <taxon>Eukaryota</taxon>
        <taxon>Metazoa</taxon>
        <taxon>Ecdysozoa</taxon>
        <taxon>Arthropoda</taxon>
        <taxon>Hexapoda</taxon>
        <taxon>Insecta</taxon>
        <taxon>Pterygota</taxon>
        <taxon>Neoptera</taxon>
        <taxon>Endopterygota</taxon>
        <taxon>Hymenoptera</taxon>
        <taxon>Apocrita</taxon>
        <taxon>Proctotrupomorpha</taxon>
        <taxon>Chalcidoidea</taxon>
        <taxon>Trichogrammatidae</taxon>
        <taxon>Trichogramma</taxon>
    </lineage>
</organism>
<dbReference type="InterPro" id="IPR002110">
    <property type="entry name" value="Ankyrin_rpt"/>
</dbReference>
<reference evidence="5 6" key="1">
    <citation type="journal article" date="2024" name="bioRxiv">
        <title>A reference genome for Trichogramma kaykai: A tiny desert-dwelling parasitoid wasp with competing sex-ratio distorters.</title>
        <authorList>
            <person name="Culotta J."/>
            <person name="Lindsey A.R."/>
        </authorList>
    </citation>
    <scope>NUCLEOTIDE SEQUENCE [LARGE SCALE GENOMIC DNA]</scope>
    <source>
        <strain evidence="5 6">KSX58</strain>
    </source>
</reference>
<dbReference type="PROSITE" id="PS50088">
    <property type="entry name" value="ANK_REPEAT"/>
    <property type="match status" value="2"/>
</dbReference>
<sequence>MSYYRNDRQKCRQTKASIQKNAKKHPHHNNNNKWSTGSFSLGTHTRKEERHWLRIATQKHAPYYKQRDWEGELPDLLEIFSEEEIDWILVESVIDTYGAFTYNQRTYLIKFIARTGLTHNPELDEEGKPILNRTTPIHHAARRQPFNYGTIIREFFKIFDRFDVNYVDEDGLTHFHVACEFGLCDIVEQFLEIGQNPNCLVPLTGNSPLHLALYRGQYFVAGVLLRNGADINLANRAGSTALHIACLNCHSHLLVKMALRMYDDRNETVQVDALDNLGRTPLQWAVANLLPDMVDILLDHGADLSSFVFPTEDYFAERFKSQNTKSVNFELRLATGALIVVECLEKRGYELELREALVVMKLFAEYGLFEKSDDAGDFWYKDEEFARKAKQIMMKSEMSLYEAILLSPEEAAKLIKCWDYFRFARSEKLLDLPWRSRTSSSPRASNRQNRKNGAKKERSHGEHGRGLGPVVHLLPDPAATRRSGQASTAAAAKSAATQRSQRYVQCTDEAQDRSEHDQRPDEFPAHRPHRQRRSRHGQRPSQRHTDADAGQGWLRDRLRSQDSSIANRLSDLTVGDVVREKKMTLEKSICRADS</sequence>
<evidence type="ECO:0000313" key="6">
    <source>
        <dbReference type="Proteomes" id="UP001627154"/>
    </source>
</evidence>
<feature type="compositionally biased region" description="Low complexity" evidence="4">
    <location>
        <begin position="478"/>
        <end position="502"/>
    </location>
</feature>
<feature type="region of interest" description="Disordered" evidence="4">
    <location>
        <begin position="436"/>
        <end position="565"/>
    </location>
</feature>
<feature type="region of interest" description="Disordered" evidence="4">
    <location>
        <begin position="1"/>
        <end position="40"/>
    </location>
</feature>
<dbReference type="SUPFAM" id="SSF48403">
    <property type="entry name" value="Ankyrin repeat"/>
    <property type="match status" value="1"/>
</dbReference>
<accession>A0ABD2WK50</accession>
<evidence type="ECO:0000256" key="1">
    <source>
        <dbReference type="ARBA" id="ARBA00022737"/>
    </source>
</evidence>
<proteinExistence type="predicted"/>
<feature type="compositionally biased region" description="Basic and acidic residues" evidence="4">
    <location>
        <begin position="510"/>
        <end position="525"/>
    </location>
</feature>
<protein>
    <submittedName>
        <fullName evidence="5">Uncharacterized protein</fullName>
    </submittedName>
</protein>
<feature type="compositionally biased region" description="Basic residues" evidence="4">
    <location>
        <begin position="21"/>
        <end position="30"/>
    </location>
</feature>